<proteinExistence type="predicted"/>
<accession>A0ABC8ZX07</accession>
<gene>
    <name evidence="1" type="ORF">URODEC1_LOCUS48877</name>
</gene>
<evidence type="ECO:0000313" key="2">
    <source>
        <dbReference type="Proteomes" id="UP001497457"/>
    </source>
</evidence>
<reference evidence="1" key="1">
    <citation type="submission" date="2024-10" db="EMBL/GenBank/DDBJ databases">
        <authorList>
            <person name="Ryan C."/>
        </authorList>
    </citation>
    <scope>NUCLEOTIDE SEQUENCE [LARGE SCALE GENOMIC DNA]</scope>
</reference>
<dbReference type="EMBL" id="OZ075112">
    <property type="protein sequence ID" value="CAL4968195.1"/>
    <property type="molecule type" value="Genomic_DNA"/>
</dbReference>
<dbReference type="AlphaFoldDB" id="A0ABC8ZX07"/>
<organism evidence="1 2">
    <name type="scientific">Urochloa decumbens</name>
    <dbReference type="NCBI Taxonomy" id="240449"/>
    <lineage>
        <taxon>Eukaryota</taxon>
        <taxon>Viridiplantae</taxon>
        <taxon>Streptophyta</taxon>
        <taxon>Embryophyta</taxon>
        <taxon>Tracheophyta</taxon>
        <taxon>Spermatophyta</taxon>
        <taxon>Magnoliopsida</taxon>
        <taxon>Liliopsida</taxon>
        <taxon>Poales</taxon>
        <taxon>Poaceae</taxon>
        <taxon>PACMAD clade</taxon>
        <taxon>Panicoideae</taxon>
        <taxon>Panicodae</taxon>
        <taxon>Paniceae</taxon>
        <taxon>Melinidinae</taxon>
        <taxon>Urochloa</taxon>
    </lineage>
</organism>
<sequence length="87" mass="8995">MEAFLAAMVFCEAPLDASAAAAAFGTATPSAAKTANRCDAGKNREGVVRFWPAAPPVTEARGPGKKPADASFPGLLDCLQNVVFRID</sequence>
<dbReference type="Proteomes" id="UP001497457">
    <property type="component" value="Chromosome 2b"/>
</dbReference>
<name>A0ABC8ZX07_9POAL</name>
<evidence type="ECO:0008006" key="3">
    <source>
        <dbReference type="Google" id="ProtNLM"/>
    </source>
</evidence>
<evidence type="ECO:0000313" key="1">
    <source>
        <dbReference type="EMBL" id="CAL4968195.1"/>
    </source>
</evidence>
<keyword evidence="2" id="KW-1185">Reference proteome</keyword>
<protein>
    <recommendedName>
        <fullName evidence="3">Secreted protein</fullName>
    </recommendedName>
</protein>